<dbReference type="EMBL" id="VDMD01000023">
    <property type="protein sequence ID" value="TRM60193.1"/>
    <property type="molecule type" value="Genomic_DNA"/>
</dbReference>
<accession>A0A550C5W2</accession>
<feature type="compositionally biased region" description="Low complexity" evidence="1">
    <location>
        <begin position="166"/>
        <end position="259"/>
    </location>
</feature>
<evidence type="ECO:0000313" key="4">
    <source>
        <dbReference type="Proteomes" id="UP000320762"/>
    </source>
</evidence>
<keyword evidence="4" id="KW-1185">Reference proteome</keyword>
<feature type="compositionally biased region" description="Polar residues" evidence="1">
    <location>
        <begin position="588"/>
        <end position="612"/>
    </location>
</feature>
<dbReference type="AlphaFoldDB" id="A0A550C5W2"/>
<reference evidence="3 4" key="1">
    <citation type="journal article" date="2019" name="New Phytol.">
        <title>Comparative genomics reveals unique wood-decay strategies and fruiting body development in the Schizophyllaceae.</title>
        <authorList>
            <person name="Almasi E."/>
            <person name="Sahu N."/>
            <person name="Krizsan K."/>
            <person name="Balint B."/>
            <person name="Kovacs G.M."/>
            <person name="Kiss B."/>
            <person name="Cseklye J."/>
            <person name="Drula E."/>
            <person name="Henrissat B."/>
            <person name="Nagy I."/>
            <person name="Chovatia M."/>
            <person name="Adam C."/>
            <person name="LaButti K."/>
            <person name="Lipzen A."/>
            <person name="Riley R."/>
            <person name="Grigoriev I.V."/>
            <person name="Nagy L.G."/>
        </authorList>
    </citation>
    <scope>NUCLEOTIDE SEQUENCE [LARGE SCALE GENOMIC DNA]</scope>
    <source>
        <strain evidence="3 4">NL-1724</strain>
    </source>
</reference>
<gene>
    <name evidence="3" type="ORF">BD626DRAFT_505762</name>
</gene>
<sequence>MSSDTAEYTVGILSLSSSQSSPSTFVSPTLESSSSSRVFSSTSGASSTPATPDAPAGASSDVSATVTATSASGATSTTSSDSSSTSSDTITTSTLSADSSSAASVESTIVEGSSDPHYTTSADVSATSSITEAASSPTTYSFPDPTPSINSSTATSVRENAKADESPSTSTADSSTTMDETASSSTDSAVPEESTSAESTTADTTSKNAGPTTTSFSDDSSSAASSTSEAQPTSTDSDSTTSDSVSSSTDASSTSSDNESTSRAEKTGDESGDTQTVTSIDKIVLSKLGSATATQTITDMPESTLSEAVSVTSTYSDSEGRVFTTIAVPGVITITSTSTGAGGGFVYSTHVVANPTGLGGSSAIGTESGFFTNTGAVAGTFTVVGLAAAAAFFLVFWCCRKRRHNQRRQRWMETAGDHTPYTQQGSPFEDPRPEMLAPLTPLTVSRAASERFLDGRRPPIPSLLPAAPPFVNPGARVTELERVQPSPFADPAPPMATVKPLTIAPRYPFPQPEENYSLAPSSPSIYPDSLPPVDEHNNAQPANDNPFEELSLDESKPSTGYVANAPPRPARSHLRRESSKIRMPLTPPSSNGHSPSPDGTRQLPSEVYSRNTMIHHDGGQAF</sequence>
<feature type="region of interest" description="Disordered" evidence="1">
    <location>
        <begin position="16"/>
        <end position="275"/>
    </location>
</feature>
<feature type="compositionally biased region" description="Low complexity" evidence="1">
    <location>
        <begin position="16"/>
        <end position="111"/>
    </location>
</feature>
<evidence type="ECO:0000256" key="1">
    <source>
        <dbReference type="SAM" id="MobiDB-lite"/>
    </source>
</evidence>
<keyword evidence="2" id="KW-1133">Transmembrane helix</keyword>
<dbReference type="Proteomes" id="UP000320762">
    <property type="component" value="Unassembled WGS sequence"/>
</dbReference>
<feature type="compositionally biased region" description="Polar residues" evidence="1">
    <location>
        <begin position="147"/>
        <end position="158"/>
    </location>
</feature>
<evidence type="ECO:0008006" key="5">
    <source>
        <dbReference type="Google" id="ProtNLM"/>
    </source>
</evidence>
<evidence type="ECO:0000256" key="2">
    <source>
        <dbReference type="SAM" id="Phobius"/>
    </source>
</evidence>
<organism evidence="3 4">
    <name type="scientific">Schizophyllum amplum</name>
    <dbReference type="NCBI Taxonomy" id="97359"/>
    <lineage>
        <taxon>Eukaryota</taxon>
        <taxon>Fungi</taxon>
        <taxon>Dikarya</taxon>
        <taxon>Basidiomycota</taxon>
        <taxon>Agaricomycotina</taxon>
        <taxon>Agaricomycetes</taxon>
        <taxon>Agaricomycetidae</taxon>
        <taxon>Agaricales</taxon>
        <taxon>Schizophyllaceae</taxon>
        <taxon>Schizophyllum</taxon>
    </lineage>
</organism>
<proteinExistence type="predicted"/>
<feature type="region of interest" description="Disordered" evidence="1">
    <location>
        <begin position="512"/>
        <end position="622"/>
    </location>
</feature>
<evidence type="ECO:0000313" key="3">
    <source>
        <dbReference type="EMBL" id="TRM60193.1"/>
    </source>
</evidence>
<feature type="transmembrane region" description="Helical" evidence="2">
    <location>
        <begin position="376"/>
        <end position="399"/>
    </location>
</feature>
<keyword evidence="2" id="KW-0472">Membrane</keyword>
<feature type="compositionally biased region" description="Basic and acidic residues" evidence="1">
    <location>
        <begin position="260"/>
        <end position="269"/>
    </location>
</feature>
<feature type="compositionally biased region" description="Low complexity" evidence="1">
    <location>
        <begin position="125"/>
        <end position="139"/>
    </location>
</feature>
<keyword evidence="2" id="KW-0812">Transmembrane</keyword>
<name>A0A550C5W2_9AGAR</name>
<protein>
    <recommendedName>
        <fullName evidence="5">REJ domain-containing protein</fullName>
    </recommendedName>
</protein>
<comment type="caution">
    <text evidence="3">The sequence shown here is derived from an EMBL/GenBank/DDBJ whole genome shotgun (WGS) entry which is preliminary data.</text>
</comment>
<dbReference type="OrthoDB" id="3250803at2759"/>
<dbReference type="STRING" id="97359.A0A550C5W2"/>